<dbReference type="Gene3D" id="3.90.550.10">
    <property type="entry name" value="Spore Coat Polysaccharide Biosynthesis Protein SpsA, Chain A"/>
    <property type="match status" value="1"/>
</dbReference>
<proteinExistence type="predicted"/>
<evidence type="ECO:0000259" key="2">
    <source>
        <dbReference type="Pfam" id="PF00535"/>
    </source>
</evidence>
<protein>
    <recommendedName>
        <fullName evidence="2">Glycosyltransferase 2-like domain-containing protein</fullName>
    </recommendedName>
</protein>
<organism evidence="3 4">
    <name type="scientific">Microbacterium phyllosphaerae</name>
    <dbReference type="NCBI Taxonomy" id="124798"/>
    <lineage>
        <taxon>Bacteria</taxon>
        <taxon>Bacillati</taxon>
        <taxon>Actinomycetota</taxon>
        <taxon>Actinomycetes</taxon>
        <taxon>Micrococcales</taxon>
        <taxon>Microbacteriaceae</taxon>
        <taxon>Microbacterium</taxon>
    </lineage>
</organism>
<keyword evidence="1" id="KW-0812">Transmembrane</keyword>
<dbReference type="EMBL" id="JAGIOA010000001">
    <property type="protein sequence ID" value="MBP2378284.1"/>
    <property type="molecule type" value="Genomic_DNA"/>
</dbReference>
<dbReference type="InterPro" id="IPR001173">
    <property type="entry name" value="Glyco_trans_2-like"/>
</dbReference>
<evidence type="ECO:0000313" key="4">
    <source>
        <dbReference type="Proteomes" id="UP000703720"/>
    </source>
</evidence>
<dbReference type="Proteomes" id="UP000703720">
    <property type="component" value="Unassembled WGS sequence"/>
</dbReference>
<keyword evidence="1" id="KW-1133">Transmembrane helix</keyword>
<dbReference type="InterPro" id="IPR029044">
    <property type="entry name" value="Nucleotide-diphossugar_trans"/>
</dbReference>
<comment type="caution">
    <text evidence="3">The sequence shown here is derived from an EMBL/GenBank/DDBJ whole genome shotgun (WGS) entry which is preliminary data.</text>
</comment>
<dbReference type="SUPFAM" id="SSF53448">
    <property type="entry name" value="Nucleotide-diphospho-sugar transferases"/>
    <property type="match status" value="1"/>
</dbReference>
<evidence type="ECO:0000256" key="1">
    <source>
        <dbReference type="SAM" id="Phobius"/>
    </source>
</evidence>
<evidence type="ECO:0000313" key="3">
    <source>
        <dbReference type="EMBL" id="MBP2378284.1"/>
    </source>
</evidence>
<keyword evidence="4" id="KW-1185">Reference proteome</keyword>
<gene>
    <name evidence="3" type="ORF">JOF42_001779</name>
</gene>
<feature type="transmembrane region" description="Helical" evidence="1">
    <location>
        <begin position="380"/>
        <end position="399"/>
    </location>
</feature>
<dbReference type="Pfam" id="PF00535">
    <property type="entry name" value="Glycos_transf_2"/>
    <property type="match status" value="1"/>
</dbReference>
<sequence length="401" mass="43516">MSGSRRENAAAPTVDMIVAVHDTRRNIRRAVGSIVDVEDPTIRAFVVCHNLTREEVEEELAPLIDARPGRIRVEVLADGIPSPSGPFNFGMAASDATYVGIMGSDDELDRDAISQWRSRAEATQADAVIAKVVRGPLRNLVRSPPKRLWRTGTLDFARDRLSYRSAPLGLMRRDAISRLDLRLLDGARNGGDLPFVTRLWLGGKIVPASGLAAYVEHADAPVRVTHVAKPVAEELSAIKATLDDVVVQGMGIPERTALATKLLRRNLTDSVRKRSGGSAFTAGDCAAMAEFIGRVDAFSPSARHMLSRAQARMFDELTRPEPDLAAVAEHDAASNRYRTLDAILPARAKYLLHPQGQPRFMAATALIKVGSSRYFPAARAVFVALVSAAVVGVLALAFWRS</sequence>
<keyword evidence="1" id="KW-0472">Membrane</keyword>
<name>A0ABS4WQ01_9MICO</name>
<feature type="domain" description="Glycosyltransferase 2-like" evidence="2">
    <location>
        <begin position="17"/>
        <end position="178"/>
    </location>
</feature>
<accession>A0ABS4WQ01</accession>
<reference evidence="3 4" key="1">
    <citation type="submission" date="2021-03" db="EMBL/GenBank/DDBJ databases">
        <title>Sequencing the genomes of 1000 actinobacteria strains.</title>
        <authorList>
            <person name="Klenk H.-P."/>
        </authorList>
    </citation>
    <scope>NUCLEOTIDE SEQUENCE [LARGE SCALE GENOMIC DNA]</scope>
    <source>
        <strain evidence="3 4">DSM 13468</strain>
    </source>
</reference>
<dbReference type="RefSeq" id="WP_210097531.1">
    <property type="nucleotide sequence ID" value="NZ_BAAAIO010000001.1"/>
</dbReference>